<keyword evidence="2" id="KW-1185">Reference proteome</keyword>
<accession>A0ACC2EF17</accession>
<evidence type="ECO:0000313" key="1">
    <source>
        <dbReference type="EMBL" id="KAJ7565138.1"/>
    </source>
</evidence>
<evidence type="ECO:0000313" key="2">
    <source>
        <dbReference type="Proteomes" id="UP001162992"/>
    </source>
</evidence>
<sequence length="260" mass="29274">MSSSTLLLMNLRSIHFPVLRQTFWGKTIFNLACTFKKDSFGFSTSLSSACFSQYKRGQRKNRHIWALATKNLDTAISGELESKETTHKVKKKVALWLGYVGSDFKGLQSQKTSGCQQNAIGMAIEDELEKAIYRSGGILESNYGNLHKVSWVRSSRTDKGVHSLSTVISMKMEVPYGTWTSDPDGTSLVDSVNLFLPSSIRVFSIVPVNKSFDARWSCYSRTYSYLLPAAILGINQSTSINERKERIEKLQTILRLFEVI</sequence>
<protein>
    <submittedName>
        <fullName evidence="1">Uncharacterized protein</fullName>
    </submittedName>
</protein>
<proteinExistence type="predicted"/>
<dbReference type="EMBL" id="CM055093">
    <property type="protein sequence ID" value="KAJ7565138.1"/>
    <property type="molecule type" value="Genomic_DNA"/>
</dbReference>
<name>A0ACC2EF17_DIPCM</name>
<dbReference type="Proteomes" id="UP001162992">
    <property type="component" value="Chromosome 2"/>
</dbReference>
<reference evidence="2" key="1">
    <citation type="journal article" date="2024" name="Proc. Natl. Acad. Sci. U.S.A.">
        <title>Extraordinary preservation of gene collinearity over three hundred million years revealed in homosporous lycophytes.</title>
        <authorList>
            <person name="Li C."/>
            <person name="Wickell D."/>
            <person name="Kuo L.Y."/>
            <person name="Chen X."/>
            <person name="Nie B."/>
            <person name="Liao X."/>
            <person name="Peng D."/>
            <person name="Ji J."/>
            <person name="Jenkins J."/>
            <person name="Williams M."/>
            <person name="Shu S."/>
            <person name="Plott C."/>
            <person name="Barry K."/>
            <person name="Rajasekar S."/>
            <person name="Grimwood J."/>
            <person name="Han X."/>
            <person name="Sun S."/>
            <person name="Hou Z."/>
            <person name="He W."/>
            <person name="Dai G."/>
            <person name="Sun C."/>
            <person name="Schmutz J."/>
            <person name="Leebens-Mack J.H."/>
            <person name="Li F.W."/>
            <person name="Wang L."/>
        </authorList>
    </citation>
    <scope>NUCLEOTIDE SEQUENCE [LARGE SCALE GENOMIC DNA]</scope>
    <source>
        <strain evidence="2">cv. PW_Plant_1</strain>
    </source>
</reference>
<gene>
    <name evidence="1" type="ORF">O6H91_02G049700</name>
</gene>
<comment type="caution">
    <text evidence="1">The sequence shown here is derived from an EMBL/GenBank/DDBJ whole genome shotgun (WGS) entry which is preliminary data.</text>
</comment>
<organism evidence="1 2">
    <name type="scientific">Diphasiastrum complanatum</name>
    <name type="common">Issler's clubmoss</name>
    <name type="synonym">Lycopodium complanatum</name>
    <dbReference type="NCBI Taxonomy" id="34168"/>
    <lineage>
        <taxon>Eukaryota</taxon>
        <taxon>Viridiplantae</taxon>
        <taxon>Streptophyta</taxon>
        <taxon>Embryophyta</taxon>
        <taxon>Tracheophyta</taxon>
        <taxon>Lycopodiopsida</taxon>
        <taxon>Lycopodiales</taxon>
        <taxon>Lycopodiaceae</taxon>
        <taxon>Lycopodioideae</taxon>
        <taxon>Diphasiastrum</taxon>
    </lineage>
</organism>